<gene>
    <name evidence="1" type="ORF">BpHYR1_026185</name>
</gene>
<dbReference type="AlphaFoldDB" id="A0A3M7T9U8"/>
<name>A0A3M7T9U8_BRAPC</name>
<comment type="caution">
    <text evidence="1">The sequence shown here is derived from an EMBL/GenBank/DDBJ whole genome shotgun (WGS) entry which is preliminary data.</text>
</comment>
<accession>A0A3M7T9U8</accession>
<sequence length="149" mass="15833">MASKKELMLFSESTSLSKNVFSFEFNGDSSTGSNKDEAVWDEELLSHLSLHACRQTLLVSTILAAVSLPFVNRTVPVVSTSVGQVFAHSSLKKTLASFAAVHTIMLSAGFVAAYGANGFGRWNLTELLLLLNINGSGGGSSGRLKGHQI</sequence>
<dbReference type="EMBL" id="REGN01000113">
    <property type="protein sequence ID" value="RNA44381.1"/>
    <property type="molecule type" value="Genomic_DNA"/>
</dbReference>
<evidence type="ECO:0000313" key="2">
    <source>
        <dbReference type="Proteomes" id="UP000276133"/>
    </source>
</evidence>
<dbReference type="Proteomes" id="UP000276133">
    <property type="component" value="Unassembled WGS sequence"/>
</dbReference>
<protein>
    <submittedName>
        <fullName evidence="1">Uncharacterized protein</fullName>
    </submittedName>
</protein>
<organism evidence="1 2">
    <name type="scientific">Brachionus plicatilis</name>
    <name type="common">Marine rotifer</name>
    <name type="synonym">Brachionus muelleri</name>
    <dbReference type="NCBI Taxonomy" id="10195"/>
    <lineage>
        <taxon>Eukaryota</taxon>
        <taxon>Metazoa</taxon>
        <taxon>Spiralia</taxon>
        <taxon>Gnathifera</taxon>
        <taxon>Rotifera</taxon>
        <taxon>Eurotatoria</taxon>
        <taxon>Monogononta</taxon>
        <taxon>Pseudotrocha</taxon>
        <taxon>Ploima</taxon>
        <taxon>Brachionidae</taxon>
        <taxon>Brachionus</taxon>
    </lineage>
</organism>
<evidence type="ECO:0000313" key="1">
    <source>
        <dbReference type="EMBL" id="RNA44381.1"/>
    </source>
</evidence>
<keyword evidence="2" id="KW-1185">Reference proteome</keyword>
<reference evidence="1 2" key="1">
    <citation type="journal article" date="2018" name="Sci. Rep.">
        <title>Genomic signatures of local adaptation to the degree of environmental predictability in rotifers.</title>
        <authorList>
            <person name="Franch-Gras L."/>
            <person name="Hahn C."/>
            <person name="Garcia-Roger E.M."/>
            <person name="Carmona M.J."/>
            <person name="Serra M."/>
            <person name="Gomez A."/>
        </authorList>
    </citation>
    <scope>NUCLEOTIDE SEQUENCE [LARGE SCALE GENOMIC DNA]</scope>
    <source>
        <strain evidence="1">HYR1</strain>
    </source>
</reference>
<proteinExistence type="predicted"/>